<dbReference type="SMART" id="SM00388">
    <property type="entry name" value="HisKA"/>
    <property type="match status" value="1"/>
</dbReference>
<organism evidence="14 15">
    <name type="scientific">Meiothermus taiwanensis WR-220</name>
    <dbReference type="NCBI Taxonomy" id="1339250"/>
    <lineage>
        <taxon>Bacteria</taxon>
        <taxon>Thermotogati</taxon>
        <taxon>Deinococcota</taxon>
        <taxon>Deinococci</taxon>
        <taxon>Thermales</taxon>
        <taxon>Thermaceae</taxon>
        <taxon>Meiothermus</taxon>
    </lineage>
</organism>
<dbReference type="InterPro" id="IPR005467">
    <property type="entry name" value="His_kinase_dom"/>
</dbReference>
<dbReference type="CDD" id="cd00082">
    <property type="entry name" value="HisKA"/>
    <property type="match status" value="1"/>
</dbReference>
<keyword evidence="8 11" id="KW-1133">Transmembrane helix</keyword>
<evidence type="ECO:0000256" key="3">
    <source>
        <dbReference type="ARBA" id="ARBA00012438"/>
    </source>
</evidence>
<protein>
    <recommendedName>
        <fullName evidence="3">histidine kinase</fullName>
        <ecNumber evidence="3">2.7.13.3</ecNumber>
    </recommendedName>
</protein>
<dbReference type="PRINTS" id="PR00344">
    <property type="entry name" value="BCTRLSENSOR"/>
</dbReference>
<dbReference type="EC" id="2.7.13.3" evidence="3"/>
<evidence type="ECO:0000256" key="9">
    <source>
        <dbReference type="ARBA" id="ARBA00023012"/>
    </source>
</evidence>
<comment type="subcellular location">
    <subcellularLocation>
        <location evidence="2">Membrane</location>
    </subcellularLocation>
</comment>
<dbReference type="Gene3D" id="6.10.340.10">
    <property type="match status" value="1"/>
</dbReference>
<dbReference type="InterPro" id="IPR004358">
    <property type="entry name" value="Sig_transdc_His_kin-like_C"/>
</dbReference>
<evidence type="ECO:0000256" key="11">
    <source>
        <dbReference type="SAM" id="Phobius"/>
    </source>
</evidence>
<feature type="domain" description="Histidine kinase" evidence="12">
    <location>
        <begin position="230"/>
        <end position="432"/>
    </location>
</feature>
<keyword evidence="7 14" id="KW-0418">Kinase</keyword>
<dbReference type="RefSeq" id="WP_187388563.1">
    <property type="nucleotide sequence ID" value="NZ_CP021130.1"/>
</dbReference>
<feature type="transmembrane region" description="Helical" evidence="11">
    <location>
        <begin position="7"/>
        <end position="30"/>
    </location>
</feature>
<dbReference type="PANTHER" id="PTHR45436:SF5">
    <property type="entry name" value="SENSOR HISTIDINE KINASE TRCS"/>
    <property type="match status" value="1"/>
</dbReference>
<dbReference type="PANTHER" id="PTHR45436">
    <property type="entry name" value="SENSOR HISTIDINE KINASE YKOH"/>
    <property type="match status" value="1"/>
</dbReference>
<dbReference type="PROSITE" id="PS50109">
    <property type="entry name" value="HIS_KIN"/>
    <property type="match status" value="1"/>
</dbReference>
<dbReference type="CDD" id="cd00075">
    <property type="entry name" value="HATPase"/>
    <property type="match status" value="1"/>
</dbReference>
<keyword evidence="6 11" id="KW-0812">Transmembrane</keyword>
<keyword evidence="15" id="KW-1185">Reference proteome</keyword>
<gene>
    <name evidence="14" type="ORF">Mtai_v1c27100</name>
</gene>
<dbReference type="InterPro" id="IPR003661">
    <property type="entry name" value="HisK_dim/P_dom"/>
</dbReference>
<dbReference type="SMART" id="SM00387">
    <property type="entry name" value="HATPase_c"/>
    <property type="match status" value="1"/>
</dbReference>
<dbReference type="InterPro" id="IPR036890">
    <property type="entry name" value="HATPase_C_sf"/>
</dbReference>
<dbReference type="SUPFAM" id="SSF47384">
    <property type="entry name" value="Homodimeric domain of signal transducing histidine kinase"/>
    <property type="match status" value="1"/>
</dbReference>
<dbReference type="Pfam" id="PF02518">
    <property type="entry name" value="HATPase_c"/>
    <property type="match status" value="1"/>
</dbReference>
<evidence type="ECO:0000256" key="7">
    <source>
        <dbReference type="ARBA" id="ARBA00022777"/>
    </source>
</evidence>
<dbReference type="Proteomes" id="UP000263013">
    <property type="component" value="Chromosome"/>
</dbReference>
<sequence>MSLRLRLTLLVMVVTTAGFLASGVLLRWGLEASLLRRLDSQLERATDIALTLLGPDPEDGSSRFVPERGLPVLPQLLPGLVLLLVDESGTLLDAFGRPPAPRLLEELAQGKSSVYRIHTRPLADGLLLRAALPLEPVQESLRFLTRLLLWIIPLVFLGTLAGAYFLLGRGLNPLDRLTRRAMTLAEQRRWGSSLPEPRSRDEVWRFVRAVNSLLFALGEVIQSERRFTQDAAHALRTPLSILSGRLERALAQAPASVKPELLEAQKSLRDMLDLVESLLHLARADAGSLEKRPVFLDTLAFEESERMREAFNRLDWFLPEEPVVVSGDETALRAAIRALLENALHHGGGQASLRVYPQGRQAYLEVHDQGPGLEPGQIPHIFQRFYRGRRSAGSGLGLALVDAVVRWHGGQVIAGRSPEGGALLGFALPLQTKS</sequence>
<feature type="transmembrane region" description="Helical" evidence="11">
    <location>
        <begin position="147"/>
        <end position="167"/>
    </location>
</feature>
<dbReference type="GO" id="GO:0016301">
    <property type="term" value="F:kinase activity"/>
    <property type="evidence" value="ECO:0007669"/>
    <property type="project" value="UniProtKB-KW"/>
</dbReference>
<dbReference type="SUPFAM" id="SSF55874">
    <property type="entry name" value="ATPase domain of HSP90 chaperone/DNA topoisomerase II/histidine kinase"/>
    <property type="match status" value="1"/>
</dbReference>
<dbReference type="InterPro" id="IPR050428">
    <property type="entry name" value="TCS_sensor_his_kinase"/>
</dbReference>
<evidence type="ECO:0000256" key="1">
    <source>
        <dbReference type="ARBA" id="ARBA00000085"/>
    </source>
</evidence>
<name>A0ABM6WL86_9DEIN</name>
<keyword evidence="4" id="KW-0597">Phosphoprotein</keyword>
<evidence type="ECO:0000256" key="6">
    <source>
        <dbReference type="ARBA" id="ARBA00022692"/>
    </source>
</evidence>
<evidence type="ECO:0000256" key="10">
    <source>
        <dbReference type="ARBA" id="ARBA00023136"/>
    </source>
</evidence>
<dbReference type="Gene3D" id="1.10.287.130">
    <property type="match status" value="1"/>
</dbReference>
<reference evidence="14 15" key="1">
    <citation type="submission" date="2017-05" db="EMBL/GenBank/DDBJ databases">
        <title>Complete genome sequence of Meiothermus taiwanensis WR-220.</title>
        <authorList>
            <person name="Wu W.-L."/>
            <person name="Lo W.-S."/>
            <person name="Kuo C.-H."/>
            <person name="Wu S.-H."/>
        </authorList>
    </citation>
    <scope>NUCLEOTIDE SEQUENCE [LARGE SCALE GENOMIC DNA]</scope>
    <source>
        <strain evidence="14 15">WR-220</strain>
    </source>
</reference>
<keyword evidence="9" id="KW-0902">Two-component regulatory system</keyword>
<keyword evidence="5" id="KW-0808">Transferase</keyword>
<dbReference type="EMBL" id="CP021130">
    <property type="protein sequence ID" value="AWR87938.1"/>
    <property type="molecule type" value="Genomic_DNA"/>
</dbReference>
<dbReference type="Pfam" id="PF00512">
    <property type="entry name" value="HisKA"/>
    <property type="match status" value="1"/>
</dbReference>
<feature type="domain" description="HAMP" evidence="13">
    <location>
        <begin position="168"/>
        <end position="222"/>
    </location>
</feature>
<keyword evidence="10 11" id="KW-0472">Membrane</keyword>
<evidence type="ECO:0000259" key="13">
    <source>
        <dbReference type="PROSITE" id="PS50885"/>
    </source>
</evidence>
<dbReference type="InterPro" id="IPR003594">
    <property type="entry name" value="HATPase_dom"/>
</dbReference>
<evidence type="ECO:0000256" key="4">
    <source>
        <dbReference type="ARBA" id="ARBA00022553"/>
    </source>
</evidence>
<evidence type="ECO:0000256" key="2">
    <source>
        <dbReference type="ARBA" id="ARBA00004370"/>
    </source>
</evidence>
<evidence type="ECO:0000256" key="5">
    <source>
        <dbReference type="ARBA" id="ARBA00022679"/>
    </source>
</evidence>
<evidence type="ECO:0000256" key="8">
    <source>
        <dbReference type="ARBA" id="ARBA00022989"/>
    </source>
</evidence>
<evidence type="ECO:0000313" key="14">
    <source>
        <dbReference type="EMBL" id="AWR87938.1"/>
    </source>
</evidence>
<dbReference type="InterPro" id="IPR036097">
    <property type="entry name" value="HisK_dim/P_sf"/>
</dbReference>
<proteinExistence type="predicted"/>
<dbReference type="Gene3D" id="3.30.565.10">
    <property type="entry name" value="Histidine kinase-like ATPase, C-terminal domain"/>
    <property type="match status" value="1"/>
</dbReference>
<evidence type="ECO:0000313" key="15">
    <source>
        <dbReference type="Proteomes" id="UP000263013"/>
    </source>
</evidence>
<dbReference type="PROSITE" id="PS50885">
    <property type="entry name" value="HAMP"/>
    <property type="match status" value="1"/>
</dbReference>
<dbReference type="InterPro" id="IPR003660">
    <property type="entry name" value="HAMP_dom"/>
</dbReference>
<comment type="catalytic activity">
    <reaction evidence="1">
        <text>ATP + protein L-histidine = ADP + protein N-phospho-L-histidine.</text>
        <dbReference type="EC" id="2.7.13.3"/>
    </reaction>
</comment>
<accession>A0ABM6WL86</accession>
<evidence type="ECO:0000259" key="12">
    <source>
        <dbReference type="PROSITE" id="PS50109"/>
    </source>
</evidence>